<dbReference type="EMBL" id="MH884513">
    <property type="protein sequence ID" value="AYP68722.1"/>
    <property type="molecule type" value="Genomic_DNA"/>
</dbReference>
<name>A0A3G3BWP9_9CAUD</name>
<keyword evidence="2" id="KW-1185">Reference proteome</keyword>
<evidence type="ECO:0000313" key="1">
    <source>
        <dbReference type="EMBL" id="AYP68722.1"/>
    </source>
</evidence>
<sequence length="54" mass="6454">MKLVYKGDRKYRLLHPIDKVVEKDTEIETTDKQFIKDLKELGFQEVKTKKEGDK</sequence>
<organism evidence="1 2">
    <name type="scientific">Bacillus phage vB_BpsS-36</name>
    <dbReference type="NCBI Taxonomy" id="2419622"/>
    <lineage>
        <taxon>Viruses</taxon>
        <taxon>Duplodnaviria</taxon>
        <taxon>Heunggongvirae</taxon>
        <taxon>Uroviricota</taxon>
        <taxon>Caudoviricetes</taxon>
        <taxon>Ehrlichviridae</taxon>
        <taxon>Nairobivirus</taxon>
        <taxon>Nairobivirus nv36</taxon>
    </lineage>
</organism>
<reference evidence="1 2" key="1">
    <citation type="submission" date="2018-09" db="EMBL/GenBank/DDBJ databases">
        <title>Comparative Genomic Analysis of Eight Novel Haloalkaliphilic Bacteriophages from Lake Elmenteita, Kenya.</title>
        <authorList>
            <person name="Akhwale J.K."/>
        </authorList>
    </citation>
    <scope>NUCLEOTIDE SEQUENCE [LARGE SCALE GENOMIC DNA]</scope>
</reference>
<accession>A0A3G3BWP9</accession>
<dbReference type="Proteomes" id="UP000275945">
    <property type="component" value="Segment"/>
</dbReference>
<protein>
    <submittedName>
        <fullName evidence="1">Uncharacterized protein</fullName>
    </submittedName>
</protein>
<proteinExistence type="predicted"/>
<gene>
    <name evidence="1" type="ORF">BpsS36_00016</name>
</gene>
<evidence type="ECO:0000313" key="2">
    <source>
        <dbReference type="Proteomes" id="UP000275945"/>
    </source>
</evidence>